<evidence type="ECO:0000313" key="1">
    <source>
        <dbReference type="EMBL" id="MFC3204451.1"/>
    </source>
</evidence>
<proteinExistence type="predicted"/>
<sequence>MFVFVCPIRHPASSHNYNDVLFYLRKTVESLSNQKTSRPYKIIVVCNQAPNEPELYPNTSFVEVDFAPPDANKGSGVPFDLVKEDKGCKVSVGLLYAKQFAPDYVFVIDGDDWFNVATVDYIYQSEPNDLYYANSGFVVNLANNTYLKKYGICRYCGSAYIYKYSALMELSGLSGMEYHDNLQKEDFFAVVDEFFLKHIIGNHRHQIYAFSNNNYAVTELKIPVVAWILNTGENHSAQNPGNDGLQLSKEFLGTFGISSIEPSIKTNAPITWVKAKIKSLQSYLGWIKTDKSKEKV</sequence>
<evidence type="ECO:0000313" key="2">
    <source>
        <dbReference type="Proteomes" id="UP001595477"/>
    </source>
</evidence>
<dbReference type="SUPFAM" id="SSF53448">
    <property type="entry name" value="Nucleotide-diphospho-sugar transferases"/>
    <property type="match status" value="1"/>
</dbReference>
<dbReference type="Proteomes" id="UP001595477">
    <property type="component" value="Unassembled WGS sequence"/>
</dbReference>
<organism evidence="1 2">
    <name type="scientific">Alteromonas oceani</name>
    <dbReference type="NCBI Taxonomy" id="2071609"/>
    <lineage>
        <taxon>Bacteria</taxon>
        <taxon>Pseudomonadati</taxon>
        <taxon>Pseudomonadota</taxon>
        <taxon>Gammaproteobacteria</taxon>
        <taxon>Alteromonadales</taxon>
        <taxon>Alteromonadaceae</taxon>
        <taxon>Alteromonas/Salinimonas group</taxon>
        <taxon>Alteromonas</taxon>
    </lineage>
</organism>
<keyword evidence="2" id="KW-1185">Reference proteome</keyword>
<accession>A0ABV7K379</accession>
<reference evidence="2" key="1">
    <citation type="journal article" date="2019" name="Int. J. Syst. Evol. Microbiol.">
        <title>The Global Catalogue of Microorganisms (GCM) 10K type strain sequencing project: providing services to taxonomists for standard genome sequencing and annotation.</title>
        <authorList>
            <consortium name="The Broad Institute Genomics Platform"/>
            <consortium name="The Broad Institute Genome Sequencing Center for Infectious Disease"/>
            <person name="Wu L."/>
            <person name="Ma J."/>
        </authorList>
    </citation>
    <scope>NUCLEOTIDE SEQUENCE [LARGE SCALE GENOMIC DNA]</scope>
    <source>
        <strain evidence="2">KCTC 52449</strain>
    </source>
</reference>
<dbReference type="EMBL" id="JBHRSX010000102">
    <property type="protein sequence ID" value="MFC3204451.1"/>
    <property type="molecule type" value="Genomic_DNA"/>
</dbReference>
<dbReference type="Gene3D" id="3.90.550.10">
    <property type="entry name" value="Spore Coat Polysaccharide Biosynthesis Protein SpsA, Chain A"/>
    <property type="match status" value="1"/>
</dbReference>
<dbReference type="InterPro" id="IPR029044">
    <property type="entry name" value="Nucleotide-diphossugar_trans"/>
</dbReference>
<dbReference type="RefSeq" id="WP_123324412.1">
    <property type="nucleotide sequence ID" value="NZ_JBHRSX010000102.1"/>
</dbReference>
<protein>
    <recommendedName>
        <fullName evidence="3">Glycosyltransferase family 2 protein</fullName>
    </recommendedName>
</protein>
<name>A0ABV7K379_9ALTE</name>
<evidence type="ECO:0008006" key="3">
    <source>
        <dbReference type="Google" id="ProtNLM"/>
    </source>
</evidence>
<comment type="caution">
    <text evidence="1">The sequence shown here is derived from an EMBL/GenBank/DDBJ whole genome shotgun (WGS) entry which is preliminary data.</text>
</comment>
<gene>
    <name evidence="1" type="ORF">ACFOEW_21815</name>
</gene>